<name>A0A284QMV7_ARMOS</name>
<dbReference type="Proteomes" id="UP000219338">
    <property type="component" value="Unassembled WGS sequence"/>
</dbReference>
<feature type="region of interest" description="Disordered" evidence="1">
    <location>
        <begin position="25"/>
        <end position="54"/>
    </location>
</feature>
<reference evidence="3" key="1">
    <citation type="journal article" date="2017" name="Nat. Ecol. Evol.">
        <title>Genome expansion and lineage-specific genetic innovations in the forest pathogenic fungi Armillaria.</title>
        <authorList>
            <person name="Sipos G."/>
            <person name="Prasanna A.N."/>
            <person name="Walter M.C."/>
            <person name="O'Connor E."/>
            <person name="Balint B."/>
            <person name="Krizsan K."/>
            <person name="Kiss B."/>
            <person name="Hess J."/>
            <person name="Varga T."/>
            <person name="Slot J."/>
            <person name="Riley R."/>
            <person name="Boka B."/>
            <person name="Rigling D."/>
            <person name="Barry K."/>
            <person name="Lee J."/>
            <person name="Mihaltcheva S."/>
            <person name="LaButti K."/>
            <person name="Lipzen A."/>
            <person name="Waldron R."/>
            <person name="Moloney N.M."/>
            <person name="Sperisen C."/>
            <person name="Kredics L."/>
            <person name="Vagvoelgyi C."/>
            <person name="Patrignani A."/>
            <person name="Fitzpatrick D."/>
            <person name="Nagy I."/>
            <person name="Doyle S."/>
            <person name="Anderson J.B."/>
            <person name="Grigoriev I.V."/>
            <person name="Gueldener U."/>
            <person name="Muensterkoetter M."/>
            <person name="Nagy L.G."/>
        </authorList>
    </citation>
    <scope>NUCLEOTIDE SEQUENCE [LARGE SCALE GENOMIC DNA]</scope>
    <source>
        <strain evidence="3">C18/9</strain>
    </source>
</reference>
<dbReference type="OMA" id="WNALPRI"/>
<evidence type="ECO:0000256" key="1">
    <source>
        <dbReference type="SAM" id="MobiDB-lite"/>
    </source>
</evidence>
<protein>
    <recommendedName>
        <fullName evidence="4">BTB domain-containing protein</fullName>
    </recommendedName>
</protein>
<proteinExistence type="predicted"/>
<evidence type="ECO:0000313" key="3">
    <source>
        <dbReference type="Proteomes" id="UP000219338"/>
    </source>
</evidence>
<feature type="compositionally biased region" description="Polar residues" evidence="1">
    <location>
        <begin position="29"/>
        <end position="38"/>
    </location>
</feature>
<gene>
    <name evidence="2" type="ORF">ARMOST_01014</name>
</gene>
<evidence type="ECO:0000313" key="2">
    <source>
        <dbReference type="EMBL" id="SJK97760.1"/>
    </source>
</evidence>
<dbReference type="EMBL" id="FUEG01000001">
    <property type="protein sequence ID" value="SJK97760.1"/>
    <property type="molecule type" value="Genomic_DNA"/>
</dbReference>
<dbReference type="AlphaFoldDB" id="A0A284QMV7"/>
<accession>A0A284QMV7</accession>
<evidence type="ECO:0008006" key="4">
    <source>
        <dbReference type="Google" id="ProtNLM"/>
    </source>
</evidence>
<keyword evidence="3" id="KW-1185">Reference proteome</keyword>
<dbReference type="OrthoDB" id="3036049at2759"/>
<sequence>MVCVDCALDLSFNLKLTTVPRHCPHCKPSESTPHNPSNNDKKRRRDSFPELPPSKRQRLASSLAPFKAWPYKDFFFEDGDILLETYPCLFRVHSQKLREELGGSFDDLLDLPETAEGNPTIHGVRSLTLPWVDARDVVFLLAYIYKDMPLAQPIRLKGGEEYPSPLTACLRLDYTLSLLHTSSRFNFTRLRQKCVGALSTLFRDFSTRTARPPIVCEATSEDEEFRKTWAIKALNIFEECNVPAFLPIACYYVAQLPEVHIRDGVPISPGNRVVKIESQNTIDSILEARKALTCCRERAWRWLSQPSDAHRPLCERPQPDDPLDTCRGVLNGVGKHLKKLGFFDEHRTDSLETLHPVAVSAIVKELCPHCSPVTKKRIDGANRVTWNALPRIFGLQKWPDLMAMQKTYVSGEDF</sequence>
<organism evidence="2 3">
    <name type="scientific">Armillaria ostoyae</name>
    <name type="common">Armillaria root rot fungus</name>
    <dbReference type="NCBI Taxonomy" id="47428"/>
    <lineage>
        <taxon>Eukaryota</taxon>
        <taxon>Fungi</taxon>
        <taxon>Dikarya</taxon>
        <taxon>Basidiomycota</taxon>
        <taxon>Agaricomycotina</taxon>
        <taxon>Agaricomycetes</taxon>
        <taxon>Agaricomycetidae</taxon>
        <taxon>Agaricales</taxon>
        <taxon>Marasmiineae</taxon>
        <taxon>Physalacriaceae</taxon>
        <taxon>Armillaria</taxon>
    </lineage>
</organism>